<dbReference type="Proteomes" id="UP000738517">
    <property type="component" value="Unassembled WGS sequence"/>
</dbReference>
<comment type="caution">
    <text evidence="1">The sequence shown here is derived from an EMBL/GenBank/DDBJ whole genome shotgun (WGS) entry which is preliminary data.</text>
</comment>
<evidence type="ECO:0000313" key="1">
    <source>
        <dbReference type="EMBL" id="NBI56285.1"/>
    </source>
</evidence>
<dbReference type="EMBL" id="RSEJ01000069">
    <property type="protein sequence ID" value="NBI56285.1"/>
    <property type="molecule type" value="Genomic_DNA"/>
</dbReference>
<evidence type="ECO:0000313" key="2">
    <source>
        <dbReference type="Proteomes" id="UP000738517"/>
    </source>
</evidence>
<sequence length="205" mass="22804">MKIEQDLQSKSVPKIKRAVSKITKEKLESYEEALLSALEFLLSKPKSWRVPSLVIRAIGITGTKSSVPYLKELVKQDFEATVLYRDLGFSICLLADVANNRVNFLISLLDSSNELLLSGACSAILYSGFIPCEQDIKMVLDGVVKYDQCEGQVITSRCYIAAACYSWPQLKTREFLKSCTKSSWAGLVDIANDSLASKKTKYVLV</sequence>
<evidence type="ECO:0008006" key="3">
    <source>
        <dbReference type="Google" id="ProtNLM"/>
    </source>
</evidence>
<name>A0ABW9YR72_9GAMM</name>
<reference evidence="1 2" key="1">
    <citation type="journal article" date="2017" name="Int. J. Syst. Evol. Microbiol.">
        <title>Photobacterium alginatilyticum sp. nov., a marine bacterium isolated from bottom seawater.</title>
        <authorList>
            <person name="Wang X."/>
            <person name="Wang Y."/>
            <person name="Yang X."/>
            <person name="Sun H."/>
            <person name="Li B."/>
            <person name="Zhang X.H."/>
        </authorList>
    </citation>
    <scope>NUCLEOTIDE SEQUENCE [LARGE SCALE GENOMIC DNA]</scope>
    <source>
        <strain evidence="1 2">P03D4</strain>
    </source>
</reference>
<proteinExistence type="predicted"/>
<organism evidence="1 2">
    <name type="scientific">Photobacterium alginatilyticum</name>
    <dbReference type="NCBI Taxonomy" id="1775171"/>
    <lineage>
        <taxon>Bacteria</taxon>
        <taxon>Pseudomonadati</taxon>
        <taxon>Pseudomonadota</taxon>
        <taxon>Gammaproteobacteria</taxon>
        <taxon>Vibrionales</taxon>
        <taxon>Vibrionaceae</taxon>
        <taxon>Photobacterium</taxon>
    </lineage>
</organism>
<keyword evidence="2" id="KW-1185">Reference proteome</keyword>
<gene>
    <name evidence="1" type="ORF">EIZ48_27775</name>
</gene>
<dbReference type="RefSeq" id="WP_160658575.1">
    <property type="nucleotide sequence ID" value="NZ_RSEJ01000069.1"/>
</dbReference>
<accession>A0ABW9YR72</accession>
<protein>
    <recommendedName>
        <fullName evidence="3">HEAT repeat domain-containing protein</fullName>
    </recommendedName>
</protein>